<feature type="domain" description="Carbohydrate kinase FGGY C-terminal" evidence="4">
    <location>
        <begin position="30"/>
        <end position="142"/>
    </location>
</feature>
<dbReference type="InterPro" id="IPR018485">
    <property type="entry name" value="FGGY_C"/>
</dbReference>
<proteinExistence type="inferred from homology"/>
<keyword evidence="3" id="KW-0418">Kinase</keyword>
<evidence type="ECO:0000256" key="1">
    <source>
        <dbReference type="ARBA" id="ARBA00009156"/>
    </source>
</evidence>
<dbReference type="AlphaFoldDB" id="A0A8J2XFW5"/>
<dbReference type="InterPro" id="IPR050406">
    <property type="entry name" value="FGGY_Carb_Kinase"/>
</dbReference>
<dbReference type="Pfam" id="PF02782">
    <property type="entry name" value="FGGY_C"/>
    <property type="match status" value="1"/>
</dbReference>
<dbReference type="GO" id="GO:0016301">
    <property type="term" value="F:kinase activity"/>
    <property type="evidence" value="ECO:0007669"/>
    <property type="project" value="UniProtKB-KW"/>
</dbReference>
<name>A0A8J2XFW5_9BACI</name>
<evidence type="ECO:0000256" key="2">
    <source>
        <dbReference type="ARBA" id="ARBA00022679"/>
    </source>
</evidence>
<keyword evidence="6" id="KW-1185">Reference proteome</keyword>
<evidence type="ECO:0000256" key="3">
    <source>
        <dbReference type="ARBA" id="ARBA00022777"/>
    </source>
</evidence>
<dbReference type="EMBL" id="BMEV01000043">
    <property type="protein sequence ID" value="GFZ80895.1"/>
    <property type="molecule type" value="Genomic_DNA"/>
</dbReference>
<dbReference type="InterPro" id="IPR043129">
    <property type="entry name" value="ATPase_NBD"/>
</dbReference>
<organism evidence="5 6">
    <name type="scientific">Compostibacillus humi</name>
    <dbReference type="NCBI Taxonomy" id="1245525"/>
    <lineage>
        <taxon>Bacteria</taxon>
        <taxon>Bacillati</taxon>
        <taxon>Bacillota</taxon>
        <taxon>Bacilli</taxon>
        <taxon>Bacillales</taxon>
        <taxon>Bacillaceae</taxon>
        <taxon>Compostibacillus</taxon>
    </lineage>
</organism>
<evidence type="ECO:0000313" key="6">
    <source>
        <dbReference type="Proteomes" id="UP000602050"/>
    </source>
</evidence>
<dbReference type="GO" id="GO:0005975">
    <property type="term" value="P:carbohydrate metabolic process"/>
    <property type="evidence" value="ECO:0007669"/>
    <property type="project" value="InterPro"/>
</dbReference>
<reference evidence="5" key="1">
    <citation type="journal article" date="2014" name="Int. J. Syst. Evol. Microbiol.">
        <title>Complete genome sequence of Corynebacterium casei LMG S-19264T (=DSM 44701T), isolated from a smear-ripened cheese.</title>
        <authorList>
            <consortium name="US DOE Joint Genome Institute (JGI-PGF)"/>
            <person name="Walter F."/>
            <person name="Albersmeier A."/>
            <person name="Kalinowski J."/>
            <person name="Ruckert C."/>
        </authorList>
    </citation>
    <scope>NUCLEOTIDE SEQUENCE</scope>
    <source>
        <strain evidence="5">CGMCC 1.12360</strain>
    </source>
</reference>
<protein>
    <recommendedName>
        <fullName evidence="4">Carbohydrate kinase FGGY C-terminal domain-containing protein</fullName>
    </recommendedName>
</protein>
<dbReference type="PANTHER" id="PTHR43095:SF5">
    <property type="entry name" value="XYLULOSE KINASE"/>
    <property type="match status" value="1"/>
</dbReference>
<reference evidence="5" key="2">
    <citation type="submission" date="2020-09" db="EMBL/GenBank/DDBJ databases">
        <authorList>
            <person name="Sun Q."/>
            <person name="Zhou Y."/>
        </authorList>
    </citation>
    <scope>NUCLEOTIDE SEQUENCE</scope>
    <source>
        <strain evidence="5">CGMCC 1.12360</strain>
    </source>
</reference>
<comment type="caution">
    <text evidence="5">The sequence shown here is derived from an EMBL/GenBank/DDBJ whole genome shotgun (WGS) entry which is preliminary data.</text>
</comment>
<dbReference type="PANTHER" id="PTHR43095">
    <property type="entry name" value="SUGAR KINASE"/>
    <property type="match status" value="1"/>
</dbReference>
<comment type="similarity">
    <text evidence="1">Belongs to the FGGY kinase family.</text>
</comment>
<gene>
    <name evidence="5" type="ORF">GCM10010978_22430</name>
</gene>
<dbReference type="SUPFAM" id="SSF53067">
    <property type="entry name" value="Actin-like ATPase domain"/>
    <property type="match status" value="1"/>
</dbReference>
<sequence length="201" mass="22504">MRIEYYGLCPLNAYTRYRLTYSFTADIDTVSAGSNGLLFTPYIAGERTPHVEANIRGSFIGIDSIHERRHFVRTLLEGITFSLNESVKIFRESGKTIDTIVSIGGGAKNATWLQMQADIFNAKIIKMKSEQGPGMGAAILAANGCGWFDSIKDCAEQFLNEADIYEPIPANVEKYEELFAIYQDVYTKTKALNNQLMAFRD</sequence>
<dbReference type="Proteomes" id="UP000602050">
    <property type="component" value="Unassembled WGS sequence"/>
</dbReference>
<accession>A0A8J2XFW5</accession>
<evidence type="ECO:0000259" key="4">
    <source>
        <dbReference type="Pfam" id="PF02782"/>
    </source>
</evidence>
<dbReference type="Gene3D" id="3.30.420.40">
    <property type="match status" value="1"/>
</dbReference>
<keyword evidence="2" id="KW-0808">Transferase</keyword>
<evidence type="ECO:0000313" key="5">
    <source>
        <dbReference type="EMBL" id="GFZ80895.1"/>
    </source>
</evidence>